<keyword evidence="3" id="KW-0732">Signal</keyword>
<evidence type="ECO:0000256" key="1">
    <source>
        <dbReference type="ARBA" id="ARBA00022512"/>
    </source>
</evidence>
<feature type="transmembrane region" description="Helical" evidence="5">
    <location>
        <begin position="16"/>
        <end position="35"/>
    </location>
</feature>
<evidence type="ECO:0000256" key="3">
    <source>
        <dbReference type="ARBA" id="ARBA00022729"/>
    </source>
</evidence>
<keyword evidence="5" id="KW-0812">Transmembrane</keyword>
<reference evidence="7 8" key="1">
    <citation type="submission" date="2009-02" db="EMBL/GenBank/DDBJ databases">
        <authorList>
            <person name="Fulton L."/>
            <person name="Clifton S."/>
            <person name="Fulton B."/>
            <person name="Xu J."/>
            <person name="Minx P."/>
            <person name="Pepin K.H."/>
            <person name="Johnson M."/>
            <person name="Bhonagiri V."/>
            <person name="Nash W.E."/>
            <person name="Mardis E.R."/>
            <person name="Wilson R.K."/>
        </authorList>
    </citation>
    <scope>NUCLEOTIDE SEQUENCE [LARGE SCALE GENOMIC DNA]</scope>
    <source>
        <strain evidence="7 8">ATCC 27758</strain>
    </source>
</reference>
<keyword evidence="2" id="KW-0964">Secreted</keyword>
<accession>C0B8L6</accession>
<evidence type="ECO:0000256" key="5">
    <source>
        <dbReference type="SAM" id="Phobius"/>
    </source>
</evidence>
<evidence type="ECO:0000313" key="8">
    <source>
        <dbReference type="Proteomes" id="UP000003793"/>
    </source>
</evidence>
<evidence type="ECO:0000256" key="4">
    <source>
        <dbReference type="ARBA" id="ARBA00023088"/>
    </source>
</evidence>
<gene>
    <name evidence="7" type="ORF">COPCOM_01490</name>
</gene>
<feature type="domain" description="Gram-positive cocci surface proteins LPxTG" evidence="6">
    <location>
        <begin position="9"/>
        <end position="39"/>
    </location>
</feature>
<dbReference type="NCBIfam" id="TIGR01167">
    <property type="entry name" value="LPXTG_anchor"/>
    <property type="match status" value="1"/>
</dbReference>
<evidence type="ECO:0000313" key="7">
    <source>
        <dbReference type="EMBL" id="EEG90253.1"/>
    </source>
</evidence>
<comment type="caution">
    <text evidence="7">The sequence shown here is derived from an EMBL/GenBank/DDBJ whole genome shotgun (WGS) entry which is preliminary data.</text>
</comment>
<evidence type="ECO:0000256" key="2">
    <source>
        <dbReference type="ARBA" id="ARBA00022525"/>
    </source>
</evidence>
<proteinExistence type="predicted"/>
<keyword evidence="1" id="KW-0134">Cell wall</keyword>
<dbReference type="HOGENOM" id="CLU_3288061_0_0_9"/>
<keyword evidence="5" id="KW-0472">Membrane</keyword>
<dbReference type="Proteomes" id="UP000003793">
    <property type="component" value="Unassembled WGS sequence"/>
</dbReference>
<sequence>MSKKSDTVQTGDHSNVFVYVATLLIAGAAAVVAFFRRRNA</sequence>
<reference evidence="7 8" key="2">
    <citation type="submission" date="2009-03" db="EMBL/GenBank/DDBJ databases">
        <title>Draft genome sequence of Coprococcus comes (ATCC 27758).</title>
        <authorList>
            <person name="Sudarsanam P."/>
            <person name="Ley R."/>
            <person name="Guruge J."/>
            <person name="Turnbaugh P.J."/>
            <person name="Mahowald M."/>
            <person name="Liep D."/>
            <person name="Gordon J."/>
        </authorList>
    </citation>
    <scope>NUCLEOTIDE SEQUENCE [LARGE SCALE GENOMIC DNA]</scope>
    <source>
        <strain evidence="7 8">ATCC 27758</strain>
    </source>
</reference>
<dbReference type="EMBL" id="ABVR01000039">
    <property type="protein sequence ID" value="EEG90253.1"/>
    <property type="molecule type" value="Genomic_DNA"/>
</dbReference>
<keyword evidence="5" id="KW-1133">Transmembrane helix</keyword>
<dbReference type="InterPro" id="IPR019931">
    <property type="entry name" value="LPXTG_anchor"/>
</dbReference>
<keyword evidence="4" id="KW-0572">Peptidoglycan-anchor</keyword>
<evidence type="ECO:0000259" key="6">
    <source>
        <dbReference type="Pfam" id="PF00746"/>
    </source>
</evidence>
<organism evidence="7 8">
    <name type="scientific">Coprococcus comes ATCC 27758</name>
    <dbReference type="NCBI Taxonomy" id="470146"/>
    <lineage>
        <taxon>Bacteria</taxon>
        <taxon>Bacillati</taxon>
        <taxon>Bacillota</taxon>
        <taxon>Clostridia</taxon>
        <taxon>Lachnospirales</taxon>
        <taxon>Lachnospiraceae</taxon>
        <taxon>Coprococcus</taxon>
    </lineage>
</organism>
<protein>
    <submittedName>
        <fullName evidence="7">LPXTG-motif cell wall anchor domain protein</fullName>
    </submittedName>
</protein>
<name>C0B8L6_9FIRM</name>
<dbReference type="AlphaFoldDB" id="C0B8L6"/>
<dbReference type="Pfam" id="PF00746">
    <property type="entry name" value="Gram_pos_anchor"/>
    <property type="match status" value="1"/>
</dbReference>